<evidence type="ECO:0000313" key="2">
    <source>
        <dbReference type="Proteomes" id="UP001149813"/>
    </source>
</evidence>
<sequence length="141" mass="15136">MDTCWCTYCGKHLKCEEDALTLYCSDECRHQDNAAESPLSLGSSSPSGYFSMASPAALLSSSLPMHMPSSAGFTTRSRSSSLSPVTPLDLSAKTMFYKSAYSPSPSRSPVPMQFLQSTLCASGFDRSRDASPTVAHQLTAM</sequence>
<gene>
    <name evidence="1" type="ORF">LPJ53_006372</name>
</gene>
<comment type="caution">
    <text evidence="1">The sequence shown here is derived from an EMBL/GenBank/DDBJ whole genome shotgun (WGS) entry which is preliminary data.</text>
</comment>
<dbReference type="EMBL" id="JANBOJ010000711">
    <property type="protein sequence ID" value="KAJ1718696.1"/>
    <property type="molecule type" value="Genomic_DNA"/>
</dbReference>
<dbReference type="InterPro" id="IPR024368">
    <property type="entry name" value="Ecl1/2/3"/>
</dbReference>
<proteinExistence type="predicted"/>
<accession>A0A9W7XQD1</accession>
<dbReference type="Proteomes" id="UP001149813">
    <property type="component" value="Unassembled WGS sequence"/>
</dbReference>
<name>A0A9W7XQD1_9FUNG</name>
<protein>
    <submittedName>
        <fullName evidence="1">Uncharacterized protein</fullName>
    </submittedName>
</protein>
<reference evidence="1" key="1">
    <citation type="submission" date="2022-07" db="EMBL/GenBank/DDBJ databases">
        <title>Phylogenomic reconstructions and comparative analyses of Kickxellomycotina fungi.</title>
        <authorList>
            <person name="Reynolds N.K."/>
            <person name="Stajich J.E."/>
            <person name="Barry K."/>
            <person name="Grigoriev I.V."/>
            <person name="Crous P."/>
            <person name="Smith M.E."/>
        </authorList>
    </citation>
    <scope>NUCLEOTIDE SEQUENCE</scope>
    <source>
        <strain evidence="1">NBRC 32514</strain>
    </source>
</reference>
<dbReference type="AlphaFoldDB" id="A0A9W7XQD1"/>
<keyword evidence="2" id="KW-1185">Reference proteome</keyword>
<dbReference type="Pfam" id="PF12855">
    <property type="entry name" value="Ecl1"/>
    <property type="match status" value="1"/>
</dbReference>
<evidence type="ECO:0000313" key="1">
    <source>
        <dbReference type="EMBL" id="KAJ1718696.1"/>
    </source>
</evidence>
<dbReference type="OrthoDB" id="5599072at2759"/>
<organism evidence="1 2">
    <name type="scientific">Coemansia erecta</name>
    <dbReference type="NCBI Taxonomy" id="147472"/>
    <lineage>
        <taxon>Eukaryota</taxon>
        <taxon>Fungi</taxon>
        <taxon>Fungi incertae sedis</taxon>
        <taxon>Zoopagomycota</taxon>
        <taxon>Kickxellomycotina</taxon>
        <taxon>Kickxellomycetes</taxon>
        <taxon>Kickxellales</taxon>
        <taxon>Kickxellaceae</taxon>
        <taxon>Coemansia</taxon>
    </lineage>
</organism>